<keyword evidence="2" id="KW-1133">Transmembrane helix</keyword>
<feature type="region of interest" description="Disordered" evidence="1">
    <location>
        <begin position="242"/>
        <end position="277"/>
    </location>
</feature>
<dbReference type="PANTHER" id="PTHR46085">
    <property type="entry name" value="ARFGAP/RECO-RELATED"/>
    <property type="match status" value="1"/>
</dbReference>
<reference evidence="4 5" key="1">
    <citation type="submission" date="2020-08" db="EMBL/GenBank/DDBJ databases">
        <title>Plant Genome Project.</title>
        <authorList>
            <person name="Zhang R.-G."/>
        </authorList>
    </citation>
    <scope>NUCLEOTIDE SEQUENCE [LARGE SCALE GENOMIC DNA]</scope>
    <source>
        <tissue evidence="4">Rhizome</tissue>
    </source>
</reference>
<dbReference type="InterPro" id="IPR037278">
    <property type="entry name" value="ARFGAP/RecO"/>
</dbReference>
<keyword evidence="5" id="KW-1185">Reference proteome</keyword>
<dbReference type="AlphaFoldDB" id="A0A8J5IBW4"/>
<gene>
    <name evidence="4" type="ORF">ZIOFF_002644</name>
</gene>
<dbReference type="InterPro" id="IPR044820">
    <property type="entry name" value="AGD14-like"/>
</dbReference>
<dbReference type="Proteomes" id="UP000734854">
    <property type="component" value="Unassembled WGS sequence"/>
</dbReference>
<dbReference type="SUPFAM" id="SSF57863">
    <property type="entry name" value="ArfGap/RecO-like zinc finger"/>
    <property type="match status" value="1"/>
</dbReference>
<dbReference type="Pfam" id="PF01412">
    <property type="entry name" value="ArfGap"/>
    <property type="match status" value="1"/>
</dbReference>
<feature type="region of interest" description="Disordered" evidence="1">
    <location>
        <begin position="430"/>
        <end position="459"/>
    </location>
</feature>
<feature type="domain" description="Arf-GAP" evidence="3">
    <location>
        <begin position="172"/>
        <end position="243"/>
    </location>
</feature>
<protein>
    <recommendedName>
        <fullName evidence="3">Arf-GAP domain-containing protein</fullName>
    </recommendedName>
</protein>
<feature type="compositionally biased region" description="Low complexity" evidence="1">
    <location>
        <begin position="434"/>
        <end position="446"/>
    </location>
</feature>
<sequence>MRRGRKGCRRWGFPLELPVSYEGDMGWIVAMVGAARRKKERCEEEAEERVVAGVVFYICILLFVGSISLRIRGKMSSKKEEERNEKIIRGLMKLPPNRKCINCNSLHSKTLLIDALTPLFLINPGAAICLHELLDLCLHTMQRDSSAFVSLFMTFAFLQSVLSLHPSLGNDMHREFTHRVKSVSMAKFTTQEVEALQKGGNQLARENFLTNWDMQRMRFPNSSNPDKVREFIKDVYIDKKYAGRKSSGKPPREMESFKNHELEQRRASSYHSFSQSPPYDYQYEERRYGKQFGTLNRKPGSEQGHYDVKMNSSVYSPGRLHMQAYEDRFANESSGSRMSDCSVSSAGDTFKYDGQSQNSQELGYCSPTLRQTRDTIEDARPQKLNQLTESIVKRDLDNVSSPKRTLSAGTFGSMSSRDVTVKPVLPNETHHAKASALASSTQSSGSFPGGNDAFSSSLMQQPKASVPSVDLFADFSKQPPSSAVNVVMEPVYSGGTQRVNTPAFSSMQSFASVHTAHKDPIGSTFGEQLGTSSPVDLFDNFNSQYSSTIHIEHKSAEVSMTQNEGWATFDLPHHVKVDSSLKPGIPTSDLSGSAMQGSVGVLTSLQNNSASFPDQKSMASGVLPVALNQWQLDLKGHSQPLQQNDSLLWNAFDTSSEKLAETSAHGLPLNGRPWIFASESALHDLHVKQTVSENNNDGFQNFALNAVTPSFGQTMGGVAELTFSPMVEPFMGGVSIAQKSTNPFDQPYEAHMDSMNTFLDMSSLEAALPSTQLTNDYFAGASQPWYPQNAATTFVSSFPEGEVQGVPMQGRSTHYVNFTPQGHGASVDKNPFA</sequence>
<feature type="compositionally biased region" description="Polar residues" evidence="1">
    <location>
        <begin position="267"/>
        <end position="277"/>
    </location>
</feature>
<dbReference type="Gene3D" id="1.10.220.150">
    <property type="entry name" value="Arf GTPase activating protein"/>
    <property type="match status" value="1"/>
</dbReference>
<evidence type="ECO:0000256" key="1">
    <source>
        <dbReference type="SAM" id="MobiDB-lite"/>
    </source>
</evidence>
<dbReference type="EMBL" id="JACMSC010000001">
    <property type="protein sequence ID" value="KAG6537550.1"/>
    <property type="molecule type" value="Genomic_DNA"/>
</dbReference>
<evidence type="ECO:0000256" key="2">
    <source>
        <dbReference type="SAM" id="Phobius"/>
    </source>
</evidence>
<keyword evidence="2" id="KW-0812">Transmembrane</keyword>
<comment type="caution">
    <text evidence="4">The sequence shown here is derived from an EMBL/GenBank/DDBJ whole genome shotgun (WGS) entry which is preliminary data.</text>
</comment>
<evidence type="ECO:0000313" key="5">
    <source>
        <dbReference type="Proteomes" id="UP000734854"/>
    </source>
</evidence>
<dbReference type="PANTHER" id="PTHR46085:SF4">
    <property type="entry name" value="ADP-RIBOSYLATION FACTOR GTPASE-ACTIVATING PROTEIN AGD14-RELATED"/>
    <property type="match status" value="1"/>
</dbReference>
<name>A0A8J5IBW4_ZINOF</name>
<dbReference type="GO" id="GO:0005096">
    <property type="term" value="F:GTPase activator activity"/>
    <property type="evidence" value="ECO:0007669"/>
    <property type="project" value="InterPro"/>
</dbReference>
<proteinExistence type="predicted"/>
<evidence type="ECO:0000313" key="4">
    <source>
        <dbReference type="EMBL" id="KAG6537550.1"/>
    </source>
</evidence>
<dbReference type="InterPro" id="IPR038508">
    <property type="entry name" value="ArfGAP_dom_sf"/>
</dbReference>
<accession>A0A8J5IBW4</accession>
<dbReference type="InterPro" id="IPR001164">
    <property type="entry name" value="ArfGAP_dom"/>
</dbReference>
<feature type="transmembrane region" description="Helical" evidence="2">
    <location>
        <begin position="50"/>
        <end position="71"/>
    </location>
</feature>
<organism evidence="4 5">
    <name type="scientific">Zingiber officinale</name>
    <name type="common">Ginger</name>
    <name type="synonym">Amomum zingiber</name>
    <dbReference type="NCBI Taxonomy" id="94328"/>
    <lineage>
        <taxon>Eukaryota</taxon>
        <taxon>Viridiplantae</taxon>
        <taxon>Streptophyta</taxon>
        <taxon>Embryophyta</taxon>
        <taxon>Tracheophyta</taxon>
        <taxon>Spermatophyta</taxon>
        <taxon>Magnoliopsida</taxon>
        <taxon>Liliopsida</taxon>
        <taxon>Zingiberales</taxon>
        <taxon>Zingiberaceae</taxon>
        <taxon>Zingiber</taxon>
    </lineage>
</organism>
<evidence type="ECO:0000259" key="3">
    <source>
        <dbReference type="Pfam" id="PF01412"/>
    </source>
</evidence>
<keyword evidence="2" id="KW-0472">Membrane</keyword>
<feature type="compositionally biased region" description="Basic and acidic residues" evidence="1">
    <location>
        <begin position="250"/>
        <end position="266"/>
    </location>
</feature>